<dbReference type="PANTHER" id="PTHR11766:SF1">
    <property type="entry name" value="TYROSINE--TRNA LIGASE"/>
    <property type="match status" value="1"/>
</dbReference>
<dbReference type="GO" id="GO:0003723">
    <property type="term" value="F:RNA binding"/>
    <property type="evidence" value="ECO:0007669"/>
    <property type="project" value="UniProtKB-KW"/>
</dbReference>
<dbReference type="SUPFAM" id="SSF52374">
    <property type="entry name" value="Nucleotidylyl transferase"/>
    <property type="match status" value="1"/>
</dbReference>
<keyword evidence="7 9" id="KW-0030">Aminoacyl-tRNA synthetase</keyword>
<comment type="function">
    <text evidence="9">Catalyzes the attachment of tyrosine to tRNA(Tyr) in a two-step reaction: tyrosine is first activated by ATP to form Tyr-AMP and then transferred to the acceptor end of tRNA(Tyr).</text>
</comment>
<accession>A0A411YK45</accession>
<keyword evidence="2 9" id="KW-0436">Ligase</keyword>
<proteinExistence type="inferred from homology"/>
<dbReference type="InterPro" id="IPR002307">
    <property type="entry name" value="Tyr-tRNA-ligase"/>
</dbReference>
<dbReference type="GO" id="GO:0005829">
    <property type="term" value="C:cytosol"/>
    <property type="evidence" value="ECO:0007669"/>
    <property type="project" value="TreeGrafter"/>
</dbReference>
<dbReference type="InterPro" id="IPR024108">
    <property type="entry name" value="Tyr-tRNA-ligase_bac_2"/>
</dbReference>
<keyword evidence="3 9" id="KW-0547">Nucleotide-binding</keyword>
<keyword evidence="5 10" id="KW-0694">RNA-binding</keyword>
<name>A0A411YK45_9ACTN</name>
<dbReference type="InterPro" id="IPR001412">
    <property type="entry name" value="aa-tRNA-synth_I_CS"/>
</dbReference>
<keyword evidence="6 9" id="KW-0648">Protein biosynthesis</keyword>
<dbReference type="Pfam" id="PF00579">
    <property type="entry name" value="tRNA-synt_1b"/>
    <property type="match status" value="1"/>
</dbReference>
<keyword evidence="1 9" id="KW-0963">Cytoplasm</keyword>
<dbReference type="Gene3D" id="1.10.240.10">
    <property type="entry name" value="Tyrosyl-Transfer RNA Synthetase"/>
    <property type="match status" value="1"/>
</dbReference>
<evidence type="ECO:0000256" key="10">
    <source>
        <dbReference type="PROSITE-ProRule" id="PRU00182"/>
    </source>
</evidence>
<dbReference type="EC" id="6.1.1.1" evidence="9"/>
<evidence type="ECO:0000256" key="3">
    <source>
        <dbReference type="ARBA" id="ARBA00022741"/>
    </source>
</evidence>
<evidence type="ECO:0000256" key="2">
    <source>
        <dbReference type="ARBA" id="ARBA00022598"/>
    </source>
</evidence>
<evidence type="ECO:0000259" key="11">
    <source>
        <dbReference type="Pfam" id="PF01479"/>
    </source>
</evidence>
<keyword evidence="13" id="KW-1185">Reference proteome</keyword>
<sequence length="410" mass="44652">MSTVAEPPHAQLRVLTDGVDQVLPGGELERKLDAIDRGERGPLRVKFGMDPTSPDVHVGHTVVLRKLREFQSFGHTAVLIIGGFTAQVGDPSGRSAARPRLSPEEVRANAATYLEQVRRVLLPEPLEVVDNTDWLGGLDMGDVLRLASQATVAQMLERSDFAARYEAGRPIAVSEFLYPLLQGHDSVEVRAGVELGGTDQTFNLLVGRQLQAVAGQDPQTVVTLPLLEGLDGSEKMSKTSGNTIGVDEEPAEMFGKAMRVRDELMVKYLRLVTDLHPDEVDALAAGLQDGSVHPAEAKRRLAREIVRLYHGTEAVGAAERRFDVQFREHGVPDDVPEFALGAAPQWFLPTLLQETGLAASGSEARRLVLQGAVRLDGQRLVDPTAELEREALAGRVLQVGKRRFARLLDA</sequence>
<dbReference type="InterPro" id="IPR024088">
    <property type="entry name" value="Tyr-tRNA-ligase_bac-type"/>
</dbReference>
<evidence type="ECO:0000256" key="7">
    <source>
        <dbReference type="ARBA" id="ARBA00023146"/>
    </source>
</evidence>
<dbReference type="PANTHER" id="PTHR11766">
    <property type="entry name" value="TYROSYL-TRNA SYNTHETASE"/>
    <property type="match status" value="1"/>
</dbReference>
<dbReference type="Proteomes" id="UP000291469">
    <property type="component" value="Chromosome"/>
</dbReference>
<feature type="short sequence motif" description="'KMSKS' region" evidence="9">
    <location>
        <begin position="235"/>
        <end position="239"/>
    </location>
</feature>
<feature type="short sequence motif" description="'HIGH' region" evidence="9">
    <location>
        <begin position="51"/>
        <end position="60"/>
    </location>
</feature>
<protein>
    <recommendedName>
        <fullName evidence="9">Tyrosine--tRNA ligase</fullName>
        <ecNumber evidence="9">6.1.1.1</ecNumber>
    </recommendedName>
    <alternativeName>
        <fullName evidence="9">Tyrosyl-tRNA synthetase</fullName>
        <shortName evidence="9">TyrRS</shortName>
    </alternativeName>
</protein>
<dbReference type="InterPro" id="IPR036986">
    <property type="entry name" value="S4_RNA-bd_sf"/>
</dbReference>
<dbReference type="CDD" id="cd00165">
    <property type="entry name" value="S4"/>
    <property type="match status" value="1"/>
</dbReference>
<dbReference type="HAMAP" id="MF_02007">
    <property type="entry name" value="Tyr_tRNA_synth_type2"/>
    <property type="match status" value="1"/>
</dbReference>
<dbReference type="InterPro" id="IPR002305">
    <property type="entry name" value="aa-tRNA-synth_Ic"/>
</dbReference>
<dbReference type="GO" id="GO:0005524">
    <property type="term" value="F:ATP binding"/>
    <property type="evidence" value="ECO:0007669"/>
    <property type="project" value="UniProtKB-UniRule"/>
</dbReference>
<reference evidence="12 13" key="1">
    <citation type="submission" date="2019-01" db="EMBL/GenBank/DDBJ databases">
        <title>Egibacter rhizosphaerae EGI 80759T.</title>
        <authorList>
            <person name="Chen D.-D."/>
            <person name="Tian Y."/>
            <person name="Jiao J.-Y."/>
            <person name="Zhang X.-T."/>
            <person name="Zhang Y.-G."/>
            <person name="Zhang Y."/>
            <person name="Xiao M."/>
            <person name="Shu W.-S."/>
            <person name="Li W.-J."/>
        </authorList>
    </citation>
    <scope>NUCLEOTIDE SEQUENCE [LARGE SCALE GENOMIC DNA]</scope>
    <source>
        <strain evidence="12 13">EGI 80759</strain>
    </source>
</reference>
<dbReference type="InterPro" id="IPR014729">
    <property type="entry name" value="Rossmann-like_a/b/a_fold"/>
</dbReference>
<dbReference type="CDD" id="cd00805">
    <property type="entry name" value="TyrRS_core"/>
    <property type="match status" value="1"/>
</dbReference>
<dbReference type="GO" id="GO:0004831">
    <property type="term" value="F:tyrosine-tRNA ligase activity"/>
    <property type="evidence" value="ECO:0007669"/>
    <property type="project" value="UniProtKB-UniRule"/>
</dbReference>
<dbReference type="Gene3D" id="3.10.290.10">
    <property type="entry name" value="RNA-binding S4 domain"/>
    <property type="match status" value="1"/>
</dbReference>
<dbReference type="NCBIfam" id="TIGR00234">
    <property type="entry name" value="tyrS"/>
    <property type="match status" value="1"/>
</dbReference>
<comment type="subunit">
    <text evidence="9">Homodimer.</text>
</comment>
<dbReference type="AlphaFoldDB" id="A0A411YK45"/>
<dbReference type="PRINTS" id="PR01040">
    <property type="entry name" value="TRNASYNTHTYR"/>
</dbReference>
<evidence type="ECO:0000256" key="5">
    <source>
        <dbReference type="ARBA" id="ARBA00022884"/>
    </source>
</evidence>
<evidence type="ECO:0000256" key="8">
    <source>
        <dbReference type="ARBA" id="ARBA00048248"/>
    </source>
</evidence>
<dbReference type="OrthoDB" id="9804243at2"/>
<comment type="catalytic activity">
    <reaction evidence="8 9">
        <text>tRNA(Tyr) + L-tyrosine + ATP = L-tyrosyl-tRNA(Tyr) + AMP + diphosphate + H(+)</text>
        <dbReference type="Rhea" id="RHEA:10220"/>
        <dbReference type="Rhea" id="RHEA-COMP:9706"/>
        <dbReference type="Rhea" id="RHEA-COMP:9707"/>
        <dbReference type="ChEBI" id="CHEBI:15378"/>
        <dbReference type="ChEBI" id="CHEBI:30616"/>
        <dbReference type="ChEBI" id="CHEBI:33019"/>
        <dbReference type="ChEBI" id="CHEBI:58315"/>
        <dbReference type="ChEBI" id="CHEBI:78442"/>
        <dbReference type="ChEBI" id="CHEBI:78536"/>
        <dbReference type="ChEBI" id="CHEBI:456215"/>
        <dbReference type="EC" id="6.1.1.1"/>
    </reaction>
</comment>
<keyword evidence="4 9" id="KW-0067">ATP-binding</keyword>
<gene>
    <name evidence="9" type="primary">tyrS</name>
    <name evidence="12" type="ORF">ER308_19720</name>
</gene>
<feature type="binding site" evidence="9">
    <location>
        <position position="238"/>
    </location>
    <ligand>
        <name>ATP</name>
        <dbReference type="ChEBI" id="CHEBI:30616"/>
    </ligand>
</feature>
<evidence type="ECO:0000256" key="6">
    <source>
        <dbReference type="ARBA" id="ARBA00022917"/>
    </source>
</evidence>
<evidence type="ECO:0000313" key="13">
    <source>
        <dbReference type="Proteomes" id="UP000291469"/>
    </source>
</evidence>
<dbReference type="InterPro" id="IPR002942">
    <property type="entry name" value="S4_RNA-bd"/>
</dbReference>
<dbReference type="Gene3D" id="3.40.50.620">
    <property type="entry name" value="HUPs"/>
    <property type="match status" value="1"/>
</dbReference>
<evidence type="ECO:0000256" key="4">
    <source>
        <dbReference type="ARBA" id="ARBA00022840"/>
    </source>
</evidence>
<evidence type="ECO:0000256" key="9">
    <source>
        <dbReference type="HAMAP-Rule" id="MF_02007"/>
    </source>
</evidence>
<feature type="domain" description="RNA-binding S4" evidence="11">
    <location>
        <begin position="348"/>
        <end position="382"/>
    </location>
</feature>
<dbReference type="Pfam" id="PF01479">
    <property type="entry name" value="S4"/>
    <property type="match status" value="1"/>
</dbReference>
<dbReference type="PROSITE" id="PS00178">
    <property type="entry name" value="AA_TRNA_LIGASE_I"/>
    <property type="match status" value="1"/>
</dbReference>
<dbReference type="KEGG" id="erz:ER308_19720"/>
<comment type="similarity">
    <text evidence="9">Belongs to the class-I aminoacyl-tRNA synthetase family. TyrS type 2 subfamily.</text>
</comment>
<dbReference type="EMBL" id="CP036402">
    <property type="protein sequence ID" value="QBI21578.1"/>
    <property type="molecule type" value="Genomic_DNA"/>
</dbReference>
<dbReference type="SUPFAM" id="SSF55174">
    <property type="entry name" value="Alpha-L RNA-binding motif"/>
    <property type="match status" value="1"/>
</dbReference>
<evidence type="ECO:0000313" key="12">
    <source>
        <dbReference type="EMBL" id="QBI21578.1"/>
    </source>
</evidence>
<organism evidence="12 13">
    <name type="scientific">Egibacter rhizosphaerae</name>
    <dbReference type="NCBI Taxonomy" id="1670831"/>
    <lineage>
        <taxon>Bacteria</taxon>
        <taxon>Bacillati</taxon>
        <taxon>Actinomycetota</taxon>
        <taxon>Nitriliruptoria</taxon>
        <taxon>Egibacterales</taxon>
        <taxon>Egibacteraceae</taxon>
        <taxon>Egibacter</taxon>
    </lineage>
</organism>
<dbReference type="RefSeq" id="WP_131156570.1">
    <property type="nucleotide sequence ID" value="NZ_CP036402.1"/>
</dbReference>
<comment type="subcellular location">
    <subcellularLocation>
        <location evidence="9">Cytoplasm</location>
    </subcellularLocation>
</comment>
<dbReference type="GO" id="GO:0006437">
    <property type="term" value="P:tyrosyl-tRNA aminoacylation"/>
    <property type="evidence" value="ECO:0007669"/>
    <property type="project" value="UniProtKB-UniRule"/>
</dbReference>
<evidence type="ECO:0000256" key="1">
    <source>
        <dbReference type="ARBA" id="ARBA00022490"/>
    </source>
</evidence>
<dbReference type="PROSITE" id="PS50889">
    <property type="entry name" value="S4"/>
    <property type="match status" value="1"/>
</dbReference>